<protein>
    <submittedName>
        <fullName evidence="2">Uncharacterized protein</fullName>
    </submittedName>
</protein>
<accession>A0A6G1I6K1</accession>
<dbReference type="EMBL" id="ML996689">
    <property type="protein sequence ID" value="KAF2403928.1"/>
    <property type="molecule type" value="Genomic_DNA"/>
</dbReference>
<organism evidence="2 3">
    <name type="scientific">Trichodelitschia bisporula</name>
    <dbReference type="NCBI Taxonomy" id="703511"/>
    <lineage>
        <taxon>Eukaryota</taxon>
        <taxon>Fungi</taxon>
        <taxon>Dikarya</taxon>
        <taxon>Ascomycota</taxon>
        <taxon>Pezizomycotina</taxon>
        <taxon>Dothideomycetes</taxon>
        <taxon>Dothideomycetes incertae sedis</taxon>
        <taxon>Phaeotrichales</taxon>
        <taxon>Phaeotrichaceae</taxon>
        <taxon>Trichodelitschia</taxon>
    </lineage>
</organism>
<reference evidence="2" key="1">
    <citation type="journal article" date="2020" name="Stud. Mycol.">
        <title>101 Dothideomycetes genomes: a test case for predicting lifestyles and emergence of pathogens.</title>
        <authorList>
            <person name="Haridas S."/>
            <person name="Albert R."/>
            <person name="Binder M."/>
            <person name="Bloem J."/>
            <person name="Labutti K."/>
            <person name="Salamov A."/>
            <person name="Andreopoulos B."/>
            <person name="Baker S."/>
            <person name="Barry K."/>
            <person name="Bills G."/>
            <person name="Bluhm B."/>
            <person name="Cannon C."/>
            <person name="Castanera R."/>
            <person name="Culley D."/>
            <person name="Daum C."/>
            <person name="Ezra D."/>
            <person name="Gonzalez J."/>
            <person name="Henrissat B."/>
            <person name="Kuo A."/>
            <person name="Liang C."/>
            <person name="Lipzen A."/>
            <person name="Lutzoni F."/>
            <person name="Magnuson J."/>
            <person name="Mondo S."/>
            <person name="Nolan M."/>
            <person name="Ohm R."/>
            <person name="Pangilinan J."/>
            <person name="Park H.-J."/>
            <person name="Ramirez L."/>
            <person name="Alfaro M."/>
            <person name="Sun H."/>
            <person name="Tritt A."/>
            <person name="Yoshinaga Y."/>
            <person name="Zwiers L.-H."/>
            <person name="Turgeon B."/>
            <person name="Goodwin S."/>
            <person name="Spatafora J."/>
            <person name="Crous P."/>
            <person name="Grigoriev I."/>
        </authorList>
    </citation>
    <scope>NUCLEOTIDE SEQUENCE</scope>
    <source>
        <strain evidence="2">CBS 262.69</strain>
    </source>
</reference>
<evidence type="ECO:0000256" key="1">
    <source>
        <dbReference type="SAM" id="MobiDB-lite"/>
    </source>
</evidence>
<evidence type="ECO:0000313" key="3">
    <source>
        <dbReference type="Proteomes" id="UP000799640"/>
    </source>
</evidence>
<feature type="compositionally biased region" description="Low complexity" evidence="1">
    <location>
        <begin position="26"/>
        <end position="41"/>
    </location>
</feature>
<feature type="compositionally biased region" description="Polar residues" evidence="1">
    <location>
        <begin position="10"/>
        <end position="25"/>
    </location>
</feature>
<proteinExistence type="predicted"/>
<feature type="compositionally biased region" description="Pro residues" evidence="1">
    <location>
        <begin position="69"/>
        <end position="78"/>
    </location>
</feature>
<evidence type="ECO:0000313" key="2">
    <source>
        <dbReference type="EMBL" id="KAF2403928.1"/>
    </source>
</evidence>
<dbReference type="Proteomes" id="UP000799640">
    <property type="component" value="Unassembled WGS sequence"/>
</dbReference>
<name>A0A6G1I6K1_9PEZI</name>
<keyword evidence="3" id="KW-1185">Reference proteome</keyword>
<feature type="region of interest" description="Disordered" evidence="1">
    <location>
        <begin position="1"/>
        <end position="85"/>
    </location>
</feature>
<sequence length="293" mass="31558">MQKPPMPQPYANNQQLAHTPRNNALRTQQTQTKYSKQQRTSSIDEAPHHVVQHLSIQRRPTHSQCSSSPSPPSPPSSPSLPSSSRNRTISLAKLFNVSSLTFRPFPRATRLNSLNSFSTASLRSPTVGTSPLASRDTFRIVRHTRCAGSSSGGRRSASGLMLWLGVMLWLELMLCRGLMLSRCTPACVPGRTVASRLISSLLTAISTARASPLTLSTKPAASPSLPPIPSDRLSTSLIPAPLIPSRYPAASTRPSSSPSSKACLPLPLTFLPAVRLTHATLSSLTFAPPRIEC</sequence>
<dbReference type="AlphaFoldDB" id="A0A6G1I6K1"/>
<gene>
    <name evidence="2" type="ORF">EJ06DRAFT_299633</name>
</gene>